<feature type="domain" description="DUF6966" evidence="1">
    <location>
        <begin position="24"/>
        <end position="83"/>
    </location>
</feature>
<dbReference type="AlphaFoldDB" id="A0A8X8FTD0"/>
<reference evidence="2 3" key="1">
    <citation type="submission" date="2020-08" db="EMBL/GenBank/DDBJ databases">
        <title>A Genomic Blueprint of the Chicken Gut Microbiome.</title>
        <authorList>
            <person name="Gilroy R."/>
            <person name="Ravi A."/>
            <person name="Getino M."/>
            <person name="Pursley I."/>
            <person name="Horton D.L."/>
            <person name="Alikhan N.-F."/>
            <person name="Baker D."/>
            <person name="Gharbi K."/>
            <person name="Hall N."/>
            <person name="Watson M."/>
            <person name="Adriaenssens E.M."/>
            <person name="Foster-Nyarko E."/>
            <person name="Jarju S."/>
            <person name="Secka A."/>
            <person name="Antonio M."/>
            <person name="Oren A."/>
            <person name="Chaudhuri R."/>
            <person name="La Ragione R.M."/>
            <person name="Hildebrand F."/>
            <person name="Pallen M.J."/>
        </authorList>
    </citation>
    <scope>NUCLEOTIDE SEQUENCE [LARGE SCALE GENOMIC DNA]</scope>
    <source>
        <strain evidence="2 3">Sa5BUN4</strain>
    </source>
</reference>
<dbReference type="EMBL" id="JACSQS010000008">
    <property type="protein sequence ID" value="MBD7954450.1"/>
    <property type="molecule type" value="Genomic_DNA"/>
</dbReference>
<evidence type="ECO:0000259" key="1">
    <source>
        <dbReference type="Pfam" id="PF22294"/>
    </source>
</evidence>
<evidence type="ECO:0000313" key="2">
    <source>
        <dbReference type="EMBL" id="MBD7954450.1"/>
    </source>
</evidence>
<keyword evidence="3" id="KW-1185">Reference proteome</keyword>
<comment type="caution">
    <text evidence="2">The sequence shown here is derived from an EMBL/GenBank/DDBJ whole genome shotgun (WGS) entry which is preliminary data.</text>
</comment>
<gene>
    <name evidence="2" type="ORF">H9654_09530</name>
</gene>
<evidence type="ECO:0000313" key="3">
    <source>
        <dbReference type="Proteomes" id="UP000636938"/>
    </source>
</evidence>
<dbReference type="Pfam" id="PF22294">
    <property type="entry name" value="DUF6966"/>
    <property type="match status" value="1"/>
</dbReference>
<name>A0A8X8FTD0_9GAMM</name>
<dbReference type="RefSeq" id="WP_191770648.1">
    <property type="nucleotide sequence ID" value="NZ_JACSQS010000008.1"/>
</dbReference>
<protein>
    <recommendedName>
        <fullName evidence="1">DUF6966 domain-containing protein</fullName>
    </recommendedName>
</protein>
<organism evidence="2 3">
    <name type="scientific">Stenotrophomonas lacuserhaii</name>
    <dbReference type="NCBI Taxonomy" id="2760084"/>
    <lineage>
        <taxon>Bacteria</taxon>
        <taxon>Pseudomonadati</taxon>
        <taxon>Pseudomonadota</taxon>
        <taxon>Gammaproteobacteria</taxon>
        <taxon>Lysobacterales</taxon>
        <taxon>Lysobacteraceae</taxon>
        <taxon>Stenotrophomonas</taxon>
    </lineage>
</organism>
<sequence length="110" mass="12095">MEDRAAQLDELIMELSALCDLLAHDSRCEWRRHFVSCLRQAEALAATPHDQPSLNMLSGSVMSVFGGMGSFNDYVPFKHGRLIAGMEALDEASGRVYQAALALRVIAARD</sequence>
<accession>A0A8X8FTD0</accession>
<proteinExistence type="predicted"/>
<dbReference type="InterPro" id="IPR054239">
    <property type="entry name" value="DUF6966"/>
</dbReference>
<dbReference type="Proteomes" id="UP000636938">
    <property type="component" value="Unassembled WGS sequence"/>
</dbReference>